<dbReference type="Proteomes" id="UP001151760">
    <property type="component" value="Unassembled WGS sequence"/>
</dbReference>
<dbReference type="Gene3D" id="3.40.50.300">
    <property type="entry name" value="P-loop containing nucleotide triphosphate hydrolases"/>
    <property type="match status" value="1"/>
</dbReference>
<keyword evidence="2" id="KW-0347">Helicase</keyword>
<organism evidence="2 3">
    <name type="scientific">Tanacetum coccineum</name>
    <dbReference type="NCBI Taxonomy" id="301880"/>
    <lineage>
        <taxon>Eukaryota</taxon>
        <taxon>Viridiplantae</taxon>
        <taxon>Streptophyta</taxon>
        <taxon>Embryophyta</taxon>
        <taxon>Tracheophyta</taxon>
        <taxon>Spermatophyta</taxon>
        <taxon>Magnoliopsida</taxon>
        <taxon>eudicotyledons</taxon>
        <taxon>Gunneridae</taxon>
        <taxon>Pentapetalae</taxon>
        <taxon>asterids</taxon>
        <taxon>campanulids</taxon>
        <taxon>Asterales</taxon>
        <taxon>Asteraceae</taxon>
        <taxon>Asteroideae</taxon>
        <taxon>Anthemideae</taxon>
        <taxon>Anthemidinae</taxon>
        <taxon>Tanacetum</taxon>
    </lineage>
</organism>
<sequence>MVVCGFHLFAYRTMNKNEEKAHKSICAAKPDTNGSKVLIWSPRVDGDEEEDGYDDLDNEFDLGNDDDISHASIVLPYLDRARRVHPMQPFDTASSVSWIKVVLVVGASQLRNKGLILGKHVRKYLRNPVVVIIRTARNATDLTQDLIIMKESKKMPWLQKLLDDLGDKTTIVFINTKKIANFIYKTLEKSGYHVTSLHGRGIDIPDVAHVMDYDMPRSIILIV</sequence>
<evidence type="ECO:0000313" key="3">
    <source>
        <dbReference type="Proteomes" id="UP001151760"/>
    </source>
</evidence>
<reference evidence="2" key="1">
    <citation type="journal article" date="2022" name="Int. J. Mol. Sci.">
        <title>Draft Genome of Tanacetum Coccineum: Genomic Comparison of Closely Related Tanacetum-Family Plants.</title>
        <authorList>
            <person name="Yamashiro T."/>
            <person name="Shiraishi A."/>
            <person name="Nakayama K."/>
            <person name="Satake H."/>
        </authorList>
    </citation>
    <scope>NUCLEOTIDE SEQUENCE</scope>
</reference>
<keyword evidence="2" id="KW-0547">Nucleotide-binding</keyword>
<keyword evidence="1" id="KW-0694">RNA-binding</keyword>
<keyword evidence="2" id="KW-0067">ATP-binding</keyword>
<reference evidence="2" key="2">
    <citation type="submission" date="2022-01" db="EMBL/GenBank/DDBJ databases">
        <authorList>
            <person name="Yamashiro T."/>
            <person name="Shiraishi A."/>
            <person name="Satake H."/>
            <person name="Nakayama K."/>
        </authorList>
    </citation>
    <scope>NUCLEOTIDE SEQUENCE</scope>
</reference>
<proteinExistence type="predicted"/>
<dbReference type="GO" id="GO:0004386">
    <property type="term" value="F:helicase activity"/>
    <property type="evidence" value="ECO:0007669"/>
    <property type="project" value="UniProtKB-KW"/>
</dbReference>
<dbReference type="EMBL" id="BQNB010016229">
    <property type="protein sequence ID" value="GJT49339.1"/>
    <property type="molecule type" value="Genomic_DNA"/>
</dbReference>
<protein>
    <submittedName>
        <fullName evidence="2">DEAD-box ATP-dependent RNA helicase 21</fullName>
    </submittedName>
</protein>
<dbReference type="InterPro" id="IPR027417">
    <property type="entry name" value="P-loop_NTPase"/>
</dbReference>
<evidence type="ECO:0000313" key="2">
    <source>
        <dbReference type="EMBL" id="GJT49339.1"/>
    </source>
</evidence>
<keyword evidence="3" id="KW-1185">Reference proteome</keyword>
<comment type="caution">
    <text evidence="2">The sequence shown here is derived from an EMBL/GenBank/DDBJ whole genome shotgun (WGS) entry which is preliminary data.</text>
</comment>
<gene>
    <name evidence="2" type="ORF">Tco_0975496</name>
</gene>
<evidence type="ECO:0000256" key="1">
    <source>
        <dbReference type="ARBA" id="ARBA00022884"/>
    </source>
</evidence>
<name>A0ABQ5EEK7_9ASTR</name>
<dbReference type="SUPFAM" id="SSF52540">
    <property type="entry name" value="P-loop containing nucleoside triphosphate hydrolases"/>
    <property type="match status" value="1"/>
</dbReference>
<keyword evidence="2" id="KW-0378">Hydrolase</keyword>
<dbReference type="PANTHER" id="PTHR47958">
    <property type="entry name" value="ATP-DEPENDENT RNA HELICASE DBP3"/>
    <property type="match status" value="1"/>
</dbReference>
<accession>A0ABQ5EEK7</accession>